<comment type="caution">
    <text evidence="1">The sequence shown here is derived from an EMBL/GenBank/DDBJ whole genome shotgun (WGS) entry which is preliminary data.</text>
</comment>
<organism evidence="1 2">
    <name type="scientific">Pseudorhizobium tarimense</name>
    <dbReference type="NCBI Taxonomy" id="1079109"/>
    <lineage>
        <taxon>Bacteria</taxon>
        <taxon>Pseudomonadati</taxon>
        <taxon>Pseudomonadota</taxon>
        <taxon>Alphaproteobacteria</taxon>
        <taxon>Hyphomicrobiales</taxon>
        <taxon>Rhizobiaceae</taxon>
        <taxon>Rhizobium/Agrobacterium group</taxon>
        <taxon>Pseudorhizobium</taxon>
    </lineage>
</organism>
<dbReference type="Proteomes" id="UP001549031">
    <property type="component" value="Unassembled WGS sequence"/>
</dbReference>
<accession>A0ABV2HBZ0</accession>
<sequence length="48" mass="5165">MKGVAFTEKLARESSIHAALRPALGGIVVGLMAMARRKFFLPVTACFT</sequence>
<evidence type="ECO:0000313" key="2">
    <source>
        <dbReference type="Proteomes" id="UP001549031"/>
    </source>
</evidence>
<keyword evidence="2" id="KW-1185">Reference proteome</keyword>
<protein>
    <submittedName>
        <fullName evidence="1">Uncharacterized protein</fullName>
    </submittedName>
</protein>
<dbReference type="EMBL" id="JBEPLJ010000018">
    <property type="protein sequence ID" value="MET3588043.1"/>
    <property type="molecule type" value="Genomic_DNA"/>
</dbReference>
<gene>
    <name evidence="1" type="ORF">ABID21_004176</name>
</gene>
<evidence type="ECO:0000313" key="1">
    <source>
        <dbReference type="EMBL" id="MET3588043.1"/>
    </source>
</evidence>
<reference evidence="1 2" key="1">
    <citation type="submission" date="2024-06" db="EMBL/GenBank/DDBJ databases">
        <title>Genomic Encyclopedia of Type Strains, Phase IV (KMG-IV): sequencing the most valuable type-strain genomes for metagenomic binning, comparative biology and taxonomic classification.</title>
        <authorList>
            <person name="Goeker M."/>
        </authorList>
    </citation>
    <scope>NUCLEOTIDE SEQUENCE [LARGE SCALE GENOMIC DNA]</scope>
    <source>
        <strain evidence="1 2">DSM 105042</strain>
    </source>
</reference>
<proteinExistence type="predicted"/>
<name>A0ABV2HBZ0_9HYPH</name>